<feature type="transmembrane region" description="Helical" evidence="1">
    <location>
        <begin position="373"/>
        <end position="391"/>
    </location>
</feature>
<dbReference type="Pfam" id="PF01757">
    <property type="entry name" value="Acyl_transf_3"/>
    <property type="match status" value="1"/>
</dbReference>
<dbReference type="GO" id="GO:0016747">
    <property type="term" value="F:acyltransferase activity, transferring groups other than amino-acyl groups"/>
    <property type="evidence" value="ECO:0007669"/>
    <property type="project" value="InterPro"/>
</dbReference>
<feature type="domain" description="Acyltransferase 3" evidence="2">
    <location>
        <begin position="55"/>
        <end position="476"/>
    </location>
</feature>
<evidence type="ECO:0000313" key="3">
    <source>
        <dbReference type="EMBL" id="KAK3312780.1"/>
    </source>
</evidence>
<name>A0AAE0HTS8_9PEZI</name>
<dbReference type="PANTHER" id="PTHR23028">
    <property type="entry name" value="ACETYLTRANSFERASE"/>
    <property type="match status" value="1"/>
</dbReference>
<feature type="transmembrane region" description="Helical" evidence="1">
    <location>
        <begin position="169"/>
        <end position="189"/>
    </location>
</feature>
<keyword evidence="4" id="KW-1185">Reference proteome</keyword>
<evidence type="ECO:0000256" key="1">
    <source>
        <dbReference type="SAM" id="Phobius"/>
    </source>
</evidence>
<dbReference type="Proteomes" id="UP001283341">
    <property type="component" value="Unassembled WGS sequence"/>
</dbReference>
<keyword evidence="1" id="KW-0812">Transmembrane</keyword>
<evidence type="ECO:0000313" key="4">
    <source>
        <dbReference type="Proteomes" id="UP001283341"/>
    </source>
</evidence>
<dbReference type="InterPro" id="IPR050879">
    <property type="entry name" value="Acyltransferase_3"/>
</dbReference>
<reference evidence="3" key="1">
    <citation type="journal article" date="2023" name="Mol. Phylogenet. Evol.">
        <title>Genome-scale phylogeny and comparative genomics of the fungal order Sordariales.</title>
        <authorList>
            <person name="Hensen N."/>
            <person name="Bonometti L."/>
            <person name="Westerberg I."/>
            <person name="Brannstrom I.O."/>
            <person name="Guillou S."/>
            <person name="Cros-Aarteil S."/>
            <person name="Calhoun S."/>
            <person name="Haridas S."/>
            <person name="Kuo A."/>
            <person name="Mondo S."/>
            <person name="Pangilinan J."/>
            <person name="Riley R."/>
            <person name="LaButti K."/>
            <person name="Andreopoulos B."/>
            <person name="Lipzen A."/>
            <person name="Chen C."/>
            <person name="Yan M."/>
            <person name="Daum C."/>
            <person name="Ng V."/>
            <person name="Clum A."/>
            <person name="Steindorff A."/>
            <person name="Ohm R.A."/>
            <person name="Martin F."/>
            <person name="Silar P."/>
            <person name="Natvig D.O."/>
            <person name="Lalanne C."/>
            <person name="Gautier V."/>
            <person name="Ament-Velasquez S.L."/>
            <person name="Kruys A."/>
            <person name="Hutchinson M.I."/>
            <person name="Powell A.J."/>
            <person name="Barry K."/>
            <person name="Miller A.N."/>
            <person name="Grigoriev I.V."/>
            <person name="Debuchy R."/>
            <person name="Gladieux P."/>
            <person name="Hiltunen Thoren M."/>
            <person name="Johannesson H."/>
        </authorList>
    </citation>
    <scope>NUCLEOTIDE SEQUENCE</scope>
    <source>
        <strain evidence="3">CBS 118394</strain>
    </source>
</reference>
<sequence length="517" mass="57689">MSILQLPAGRPGGSSSPASVGKWLLLTLTPSFIDDKFHHGSDRRGRRAKLHATSYLDGLRGLAACSVFAYHYTDYNHKFYLPFYGHNDDSNEHDGPSGFMQLPYVRLLYAGTPMVHVFFVISGFALSLRPLQYLYNEDYSSSRGPSPAAVAKSQALIASSAFRRPIRLFLPPLAVTAIAAAEVYILGWMPSFMRAQPNLGMQIADWASDAVNNLMWPWSWDDGSPRSRYNPHLWTIPMEFTHSMFLFLVLLVLSRLRGPLTRQLTLVCLMIYCLLITRWAAFEFLGGAFLAELHLSSHFKASSAHLPNNTTDNTKTEGQQTPPSSFSKTILRLVVLVSAGFLLCWPARKDDMTPLLTWIENSAPGNYKEGKDFWLAIAAFSTVWCAGRISVFRRILESSVPQYAGRISFCLYMFQHMILNLMQHHVLGSEYKPATDERQEELAWGVRGTFGISSPTQRFATWWTGLIIMGLMLVCLADLMTRVLDSPVVRLSKRLEGLAFAPGADEVAGGGNGGLEK</sequence>
<gene>
    <name evidence="3" type="ORF">B0H66DRAFT_380620</name>
</gene>
<protein>
    <submittedName>
        <fullName evidence="3">Hard surface induced protein</fullName>
    </submittedName>
</protein>
<feature type="transmembrane region" description="Helical" evidence="1">
    <location>
        <begin position="107"/>
        <end position="128"/>
    </location>
</feature>
<dbReference type="InterPro" id="IPR002656">
    <property type="entry name" value="Acyl_transf_3_dom"/>
</dbReference>
<dbReference type="AlphaFoldDB" id="A0AAE0HTS8"/>
<reference evidence="3" key="2">
    <citation type="submission" date="2023-06" db="EMBL/GenBank/DDBJ databases">
        <authorList>
            <consortium name="Lawrence Berkeley National Laboratory"/>
            <person name="Haridas S."/>
            <person name="Hensen N."/>
            <person name="Bonometti L."/>
            <person name="Westerberg I."/>
            <person name="Brannstrom I.O."/>
            <person name="Guillou S."/>
            <person name="Cros-Aarteil S."/>
            <person name="Calhoun S."/>
            <person name="Kuo A."/>
            <person name="Mondo S."/>
            <person name="Pangilinan J."/>
            <person name="Riley R."/>
            <person name="Labutti K."/>
            <person name="Andreopoulos B."/>
            <person name="Lipzen A."/>
            <person name="Chen C."/>
            <person name="Yanf M."/>
            <person name="Daum C."/>
            <person name="Ng V."/>
            <person name="Clum A."/>
            <person name="Steindorff A."/>
            <person name="Ohm R."/>
            <person name="Martin F."/>
            <person name="Silar P."/>
            <person name="Natvig D."/>
            <person name="Lalanne C."/>
            <person name="Gautier V."/>
            <person name="Ament-Velasquez S.L."/>
            <person name="Kruys A."/>
            <person name="Hutchinson M.I."/>
            <person name="Powell A.J."/>
            <person name="Barry K."/>
            <person name="Miller A.N."/>
            <person name="Grigoriev I.V."/>
            <person name="Debuchy R."/>
            <person name="Gladieux P."/>
            <person name="Thoren M.H."/>
            <person name="Johannesson H."/>
        </authorList>
    </citation>
    <scope>NUCLEOTIDE SEQUENCE</scope>
    <source>
        <strain evidence="3">CBS 118394</strain>
    </source>
</reference>
<dbReference type="EMBL" id="JAUEDM010000008">
    <property type="protein sequence ID" value="KAK3312780.1"/>
    <property type="molecule type" value="Genomic_DNA"/>
</dbReference>
<keyword evidence="1" id="KW-0472">Membrane</keyword>
<feature type="transmembrane region" description="Helical" evidence="1">
    <location>
        <begin position="462"/>
        <end position="484"/>
    </location>
</feature>
<keyword evidence="1" id="KW-1133">Transmembrane helix</keyword>
<accession>A0AAE0HTS8</accession>
<feature type="transmembrane region" description="Helical" evidence="1">
    <location>
        <begin position="264"/>
        <end position="290"/>
    </location>
</feature>
<organism evidence="3 4">
    <name type="scientific">Apodospora peruviana</name>
    <dbReference type="NCBI Taxonomy" id="516989"/>
    <lineage>
        <taxon>Eukaryota</taxon>
        <taxon>Fungi</taxon>
        <taxon>Dikarya</taxon>
        <taxon>Ascomycota</taxon>
        <taxon>Pezizomycotina</taxon>
        <taxon>Sordariomycetes</taxon>
        <taxon>Sordariomycetidae</taxon>
        <taxon>Sordariales</taxon>
        <taxon>Lasiosphaeriaceae</taxon>
        <taxon>Apodospora</taxon>
    </lineage>
</organism>
<evidence type="ECO:0000259" key="2">
    <source>
        <dbReference type="Pfam" id="PF01757"/>
    </source>
</evidence>
<proteinExistence type="predicted"/>
<dbReference type="PANTHER" id="PTHR23028:SF126">
    <property type="entry name" value="ACYLTRANSFERASE 3 DOMAIN-CONTAINING PROTEIN"/>
    <property type="match status" value="1"/>
</dbReference>
<feature type="transmembrane region" description="Helical" evidence="1">
    <location>
        <begin position="233"/>
        <end position="252"/>
    </location>
</feature>
<comment type="caution">
    <text evidence="3">The sequence shown here is derived from an EMBL/GenBank/DDBJ whole genome shotgun (WGS) entry which is preliminary data.</text>
</comment>